<evidence type="ECO:0000259" key="3">
    <source>
        <dbReference type="Pfam" id="PF01551"/>
    </source>
</evidence>
<dbReference type="InterPro" id="IPR016047">
    <property type="entry name" value="M23ase_b-sheet_dom"/>
</dbReference>
<feature type="domain" description="M23ase beta-sheet core" evidence="3">
    <location>
        <begin position="168"/>
        <end position="260"/>
    </location>
</feature>
<organism evidence="4">
    <name type="scientific">candidate division WOR-3 bacterium</name>
    <dbReference type="NCBI Taxonomy" id="2052148"/>
    <lineage>
        <taxon>Bacteria</taxon>
        <taxon>Bacteria division WOR-3</taxon>
    </lineage>
</organism>
<evidence type="ECO:0000256" key="1">
    <source>
        <dbReference type="SAM" id="Coils"/>
    </source>
</evidence>
<name>A0A7C4YSW8_UNCW3</name>
<protein>
    <submittedName>
        <fullName evidence="4">M23 family metallopeptidase</fullName>
    </submittedName>
</protein>
<accession>A0A7C4YSW8</accession>
<dbReference type="PANTHER" id="PTHR21666:SF270">
    <property type="entry name" value="MUREIN HYDROLASE ACTIVATOR ENVC"/>
    <property type="match status" value="1"/>
</dbReference>
<dbReference type="InterPro" id="IPR011055">
    <property type="entry name" value="Dup_hybrid_motif"/>
</dbReference>
<keyword evidence="1" id="KW-0175">Coiled coil</keyword>
<keyword evidence="2" id="KW-0812">Transmembrane</keyword>
<dbReference type="Pfam" id="PF01551">
    <property type="entry name" value="Peptidase_M23"/>
    <property type="match status" value="1"/>
</dbReference>
<dbReference type="SUPFAM" id="SSF51261">
    <property type="entry name" value="Duplicated hybrid motif"/>
    <property type="match status" value="1"/>
</dbReference>
<dbReference type="InterPro" id="IPR050570">
    <property type="entry name" value="Cell_wall_metabolism_enzyme"/>
</dbReference>
<evidence type="ECO:0000256" key="2">
    <source>
        <dbReference type="SAM" id="Phobius"/>
    </source>
</evidence>
<reference evidence="4" key="1">
    <citation type="journal article" date="2020" name="mSystems">
        <title>Genome- and Community-Level Interaction Insights into Carbon Utilization and Element Cycling Functions of Hydrothermarchaeota in Hydrothermal Sediment.</title>
        <authorList>
            <person name="Zhou Z."/>
            <person name="Liu Y."/>
            <person name="Xu W."/>
            <person name="Pan J."/>
            <person name="Luo Z.H."/>
            <person name="Li M."/>
        </authorList>
    </citation>
    <scope>NUCLEOTIDE SEQUENCE [LARGE SCALE GENOMIC DNA]</scope>
    <source>
        <strain evidence="4">SpSt-780</strain>
    </source>
</reference>
<dbReference type="AlphaFoldDB" id="A0A7C4YSW8"/>
<evidence type="ECO:0000313" key="4">
    <source>
        <dbReference type="EMBL" id="HGW92588.1"/>
    </source>
</evidence>
<keyword evidence="2" id="KW-0472">Membrane</keyword>
<proteinExistence type="predicted"/>
<comment type="caution">
    <text evidence="4">The sequence shown here is derived from an EMBL/GenBank/DDBJ whole genome shotgun (WGS) entry which is preliminary data.</text>
</comment>
<gene>
    <name evidence="4" type="ORF">ENV67_08650</name>
</gene>
<dbReference type="PANTHER" id="PTHR21666">
    <property type="entry name" value="PEPTIDASE-RELATED"/>
    <property type="match status" value="1"/>
</dbReference>
<sequence>MKKIRIFIVPHNPNEKQRIFSFNIFLIFFLIIIIAILSFFTFKNLTRYIDTSSIFNLENDNRSLKKYITRIENEIPVLKKQVDSLKTEQEKIMNNLKFSVGESKELKIEDVDSILMYLRIVDSNLISFYDEISKNKEFYPSIIPVQGNIVRRFGKAYDYLTEKWKIFNGIGIASKSGNKVVATAYGIVEKTGNNKEMGNYIVINHNNIYKTTYAHLGSIIVRQGQRVKRGDVIGTMGKTGKIPFPILYYEIKKGDKFLNPEDFILEGI</sequence>
<feature type="coiled-coil region" evidence="1">
    <location>
        <begin position="54"/>
        <end position="88"/>
    </location>
</feature>
<keyword evidence="2" id="KW-1133">Transmembrane helix</keyword>
<dbReference type="GO" id="GO:0004222">
    <property type="term" value="F:metalloendopeptidase activity"/>
    <property type="evidence" value="ECO:0007669"/>
    <property type="project" value="TreeGrafter"/>
</dbReference>
<dbReference type="EMBL" id="DTHG01000103">
    <property type="protein sequence ID" value="HGW92588.1"/>
    <property type="molecule type" value="Genomic_DNA"/>
</dbReference>
<dbReference type="Gene3D" id="2.70.70.10">
    <property type="entry name" value="Glucose Permease (Domain IIA)"/>
    <property type="match status" value="1"/>
</dbReference>
<feature type="transmembrane region" description="Helical" evidence="2">
    <location>
        <begin position="20"/>
        <end position="42"/>
    </location>
</feature>
<dbReference type="CDD" id="cd12797">
    <property type="entry name" value="M23_peptidase"/>
    <property type="match status" value="1"/>
</dbReference>